<reference evidence="8" key="1">
    <citation type="submission" date="2019-06" db="EMBL/GenBank/DDBJ databases">
        <title>Genomics analysis of Aphanomyces spp. identifies a new class of oomycete effector associated with host adaptation.</title>
        <authorList>
            <person name="Gaulin E."/>
        </authorList>
    </citation>
    <scope>NUCLEOTIDE SEQUENCE</scope>
    <source>
        <strain evidence="8">CBS 578.67</strain>
    </source>
</reference>
<dbReference type="Pfam" id="PF00698">
    <property type="entry name" value="Acyl_transf_1"/>
    <property type="match status" value="1"/>
</dbReference>
<name>A0A6A4ZHJ7_9STRA</name>
<feature type="domain" description="Malonyl-CoA:ACP transacylase (MAT)" evidence="5">
    <location>
        <begin position="699"/>
        <end position="749"/>
    </location>
</feature>
<dbReference type="Gene3D" id="1.20.930.70">
    <property type="match status" value="1"/>
</dbReference>
<evidence type="ECO:0000259" key="5">
    <source>
        <dbReference type="Pfam" id="PF00698"/>
    </source>
</evidence>
<feature type="domain" description="MaoC-like" evidence="6">
    <location>
        <begin position="572"/>
        <end position="671"/>
    </location>
</feature>
<keyword evidence="3" id="KW-0521">NADP</keyword>
<dbReference type="GO" id="GO:0016787">
    <property type="term" value="F:hydrolase activity"/>
    <property type="evidence" value="ECO:0007669"/>
    <property type="project" value="UniProtKB-KW"/>
</dbReference>
<feature type="non-terminal residue" evidence="8">
    <location>
        <position position="1"/>
    </location>
</feature>
<gene>
    <name evidence="8" type="ORF">As57867_005239</name>
</gene>
<dbReference type="SUPFAM" id="SSF52151">
    <property type="entry name" value="FabD/lysophospholipase-like"/>
    <property type="match status" value="1"/>
</dbReference>
<dbReference type="GO" id="GO:0004312">
    <property type="term" value="F:fatty acid synthase activity"/>
    <property type="evidence" value="ECO:0007669"/>
    <property type="project" value="InterPro"/>
</dbReference>
<dbReference type="GO" id="GO:0005835">
    <property type="term" value="C:fatty acid synthase complex"/>
    <property type="evidence" value="ECO:0007669"/>
    <property type="project" value="InterPro"/>
</dbReference>
<keyword evidence="4" id="KW-0560">Oxidoreductase</keyword>
<evidence type="ECO:0000259" key="6">
    <source>
        <dbReference type="Pfam" id="PF01575"/>
    </source>
</evidence>
<evidence type="ECO:0000313" key="8">
    <source>
        <dbReference type="EMBL" id="KAF0711481.1"/>
    </source>
</evidence>
<dbReference type="InterPro" id="IPR002539">
    <property type="entry name" value="MaoC-like_dom"/>
</dbReference>
<dbReference type="Gene3D" id="3.40.366.10">
    <property type="entry name" value="Malonyl-Coenzyme A Acyl Carrier Protein, domain 2"/>
    <property type="match status" value="1"/>
</dbReference>
<dbReference type="EMBL" id="VJMH01001589">
    <property type="protein sequence ID" value="KAF0711481.1"/>
    <property type="molecule type" value="Genomic_DNA"/>
</dbReference>
<dbReference type="GO" id="GO:0006633">
    <property type="term" value="P:fatty acid biosynthetic process"/>
    <property type="evidence" value="ECO:0007669"/>
    <property type="project" value="InterPro"/>
</dbReference>
<dbReference type="InterPro" id="IPR003965">
    <property type="entry name" value="Fatty_acid_synthase"/>
</dbReference>
<dbReference type="InterPro" id="IPR013565">
    <property type="entry name" value="Fas1/AflB-like_central"/>
</dbReference>
<proteinExistence type="predicted"/>
<dbReference type="GO" id="GO:0004318">
    <property type="term" value="F:enoyl-[acyl-carrier-protein] reductase (NADH) activity"/>
    <property type="evidence" value="ECO:0007669"/>
    <property type="project" value="InterPro"/>
</dbReference>
<organism evidence="8">
    <name type="scientific">Aphanomyces stellatus</name>
    <dbReference type="NCBI Taxonomy" id="120398"/>
    <lineage>
        <taxon>Eukaryota</taxon>
        <taxon>Sar</taxon>
        <taxon>Stramenopiles</taxon>
        <taxon>Oomycota</taxon>
        <taxon>Saprolegniomycetes</taxon>
        <taxon>Saprolegniales</taxon>
        <taxon>Verrucalvaceae</taxon>
        <taxon>Aphanomyces</taxon>
    </lineage>
</organism>
<evidence type="ECO:0000256" key="1">
    <source>
        <dbReference type="ARBA" id="ARBA00022679"/>
    </source>
</evidence>
<dbReference type="Gene3D" id="3.10.129.10">
    <property type="entry name" value="Hotdog Thioesterase"/>
    <property type="match status" value="1"/>
</dbReference>
<dbReference type="Pfam" id="PF22235">
    <property type="entry name" value="FAS1_thioest_ins"/>
    <property type="match status" value="1"/>
</dbReference>
<dbReference type="Pfam" id="PF01575">
    <property type="entry name" value="MaoC_dehydratas"/>
    <property type="match status" value="1"/>
</dbReference>
<protein>
    <recommendedName>
        <fullName evidence="9">MaoC-like domain-containing protein</fullName>
    </recommendedName>
</protein>
<evidence type="ECO:0000256" key="2">
    <source>
        <dbReference type="ARBA" id="ARBA00022801"/>
    </source>
</evidence>
<dbReference type="InterPro" id="IPR014043">
    <property type="entry name" value="Acyl_transferase_dom"/>
</dbReference>
<dbReference type="InterPro" id="IPR050830">
    <property type="entry name" value="Fungal_FAS"/>
</dbReference>
<dbReference type="InterPro" id="IPR029069">
    <property type="entry name" value="HotDog_dom_sf"/>
</dbReference>
<dbReference type="InterPro" id="IPR016035">
    <property type="entry name" value="Acyl_Trfase/lysoPLipase"/>
</dbReference>
<sequence length="749" mass="83027">VCVLESQVNTDPWAVVASLEATYPDIARVLLCGEDIDFFIHLCKVGGKPVNFIPVIDKDLIVWFKKDSLWCSEVLEAVPDEDAGRVMILHGPMALHHVKTKNEPVGEILHGLSQGVVQTMLTHGWPQLTTPSIRPVPQIKHWTRVRLENNHVRLSKDIHEVMALDIWITELATVIGRNNWLVDMILSDHLVATNVWVANHIPQVLATRLGQRFEVEFSHTCAPIALRIHDASIIQSEPVIEIKEHNRVISLRLSTRRPPTRDWPSAIVHREITYTHKPTLQGSTIHIDFQAWKRSSKLYFAIHVIAPTEEKCVDVLAYTTDMLHSSSFVITADDIAMYNKAVGVEGTWTSAPHDFCFVASIRPVFTCICVEGGKGDAFGGVHLTHQAKCLTRNDDATFAVGDTIHSTAHVIASRNTAVGRKFVVLTVLSRHGVDVMECRDEFVSRGELDNHEPQFEKRNLERVVELASTESVTVLMEKSWFRLHDGVALDAGGRYKFVLNAHYTYDDSNNITSLSVQGGVFGGVHVEQLVGTVSFHDVDLGTDPVAAYLDQFGDAVEIVSPTTRQTSLLDEPVVIQTPKTQDLYARAGLDLNPIHRCPYSAALASLPNGRPLVHGYWTAATARNLMLKLATERFRATTITMFKTTFLGMVYNGDVLHLYVGHMGVVNGQLQLSARVAKASDGNTVMTATASVALPKSAFVFTGQGSQVVGMGMDLYATSPVAKRIWDDGDRHLEEKYGFSILDIVRNNP</sequence>
<evidence type="ECO:0008006" key="9">
    <source>
        <dbReference type="Google" id="ProtNLM"/>
    </source>
</evidence>
<dbReference type="OrthoDB" id="4251012at2759"/>
<dbReference type="SUPFAM" id="SSF54637">
    <property type="entry name" value="Thioesterase/thiol ester dehydrase-isomerase"/>
    <property type="match status" value="1"/>
</dbReference>
<evidence type="ECO:0000256" key="3">
    <source>
        <dbReference type="ARBA" id="ARBA00022857"/>
    </source>
</evidence>
<accession>A0A6A4ZHJ7</accession>
<dbReference type="Gene3D" id="3.30.1120.100">
    <property type="match status" value="1"/>
</dbReference>
<keyword evidence="2" id="KW-0378">Hydrolase</keyword>
<evidence type="ECO:0000256" key="4">
    <source>
        <dbReference type="ARBA" id="ARBA00023002"/>
    </source>
</evidence>
<keyword evidence="1" id="KW-0808">Transferase</keyword>
<dbReference type="PANTHER" id="PTHR10982">
    <property type="entry name" value="MALONYL COA-ACYL CARRIER PROTEIN TRANSACYLASE"/>
    <property type="match status" value="1"/>
</dbReference>
<dbReference type="PANTHER" id="PTHR10982:SF21">
    <property type="entry name" value="FATTY ACID SYNTHASE SUBUNIT BETA"/>
    <property type="match status" value="1"/>
</dbReference>
<dbReference type="InterPro" id="IPR001227">
    <property type="entry name" value="Ac_transferase_dom_sf"/>
</dbReference>
<evidence type="ECO:0000259" key="7">
    <source>
        <dbReference type="Pfam" id="PF08354"/>
    </source>
</evidence>
<dbReference type="PRINTS" id="PR01483">
    <property type="entry name" value="FASYNTHASE"/>
</dbReference>
<feature type="non-terminal residue" evidence="8">
    <location>
        <position position="749"/>
    </location>
</feature>
<feature type="domain" description="Fatty acid synthase beta subunit AflB /Fas1-like central" evidence="7">
    <location>
        <begin position="7"/>
        <end position="109"/>
    </location>
</feature>
<dbReference type="Pfam" id="PF08354">
    <property type="entry name" value="Fas1-AflB-like_hel"/>
    <property type="match status" value="1"/>
</dbReference>
<dbReference type="AlphaFoldDB" id="A0A6A4ZHJ7"/>
<comment type="caution">
    <text evidence="8">The sequence shown here is derived from an EMBL/GenBank/DDBJ whole genome shotgun (WGS) entry which is preliminary data.</text>
</comment>